<dbReference type="AlphaFoldDB" id="A0A0Q2MCK1"/>
<dbReference type="Proteomes" id="UP000051221">
    <property type="component" value="Unassembled WGS sequence"/>
</dbReference>
<gene>
    <name evidence="1" type="ORF">AMR76_10985</name>
</gene>
<evidence type="ECO:0000313" key="2">
    <source>
        <dbReference type="Proteomes" id="UP000051221"/>
    </source>
</evidence>
<accession>A0A0Q2MCK1</accession>
<protein>
    <submittedName>
        <fullName evidence="1">Uncharacterized protein</fullName>
    </submittedName>
</protein>
<name>A0A0Q2MCK1_VIBFU</name>
<sequence length="118" mass="13559">MIFTPPSQPMEHGSALCDALKDFLIANKSTFQDKLIPDLSYIDDMAHNVNGIEIQSVHHLAENRYQIEYSYDWELFLGCSDINQSGIGHDHIRFTLDPEGQINMEYLFPDERDINGEL</sequence>
<reference evidence="1 2" key="1">
    <citation type="submission" date="2015-08" db="EMBL/GenBank/DDBJ databases">
        <title>Antibacterial properties of a collection of Vibrionaceae strains.</title>
        <authorList>
            <person name="Giubergia S."/>
        </authorList>
    </citation>
    <scope>NUCLEOTIDE SEQUENCE [LARGE SCALE GENOMIC DNA]</scope>
    <source>
        <strain evidence="1 2">S0821</strain>
    </source>
</reference>
<dbReference type="RefSeq" id="WP_055466079.1">
    <property type="nucleotide sequence ID" value="NZ_LKHS01000009.1"/>
</dbReference>
<keyword evidence="2" id="KW-1185">Reference proteome</keyword>
<proteinExistence type="predicted"/>
<comment type="caution">
    <text evidence="1">The sequence shown here is derived from an EMBL/GenBank/DDBJ whole genome shotgun (WGS) entry which is preliminary data.</text>
</comment>
<evidence type="ECO:0000313" key="1">
    <source>
        <dbReference type="EMBL" id="KQH85801.1"/>
    </source>
</evidence>
<dbReference type="EMBL" id="LKHS01000009">
    <property type="protein sequence ID" value="KQH85801.1"/>
    <property type="molecule type" value="Genomic_DNA"/>
</dbReference>
<organism evidence="1 2">
    <name type="scientific">Vibrio furnissii</name>
    <dbReference type="NCBI Taxonomy" id="29494"/>
    <lineage>
        <taxon>Bacteria</taxon>
        <taxon>Pseudomonadati</taxon>
        <taxon>Pseudomonadota</taxon>
        <taxon>Gammaproteobacteria</taxon>
        <taxon>Vibrionales</taxon>
        <taxon>Vibrionaceae</taxon>
        <taxon>Vibrio</taxon>
    </lineage>
</organism>
<dbReference type="InParanoid" id="A0A0Q2MCK1"/>